<organism evidence="5">
    <name type="scientific">Guillardia theta (strain CCMP2712)</name>
    <name type="common">Cryptophyte</name>
    <dbReference type="NCBI Taxonomy" id="905079"/>
    <lineage>
        <taxon>Eukaryota</taxon>
        <taxon>Cryptophyceae</taxon>
        <taxon>Pyrenomonadales</taxon>
        <taxon>Geminigeraceae</taxon>
        <taxon>Guillardia</taxon>
    </lineage>
</organism>
<dbReference type="InterPro" id="IPR004721">
    <property type="entry name" value="DHOdimr"/>
</dbReference>
<dbReference type="GO" id="GO:0046872">
    <property type="term" value="F:metal ion binding"/>
    <property type="evidence" value="ECO:0007669"/>
    <property type="project" value="UniProtKB-KW"/>
</dbReference>
<protein>
    <submittedName>
        <fullName evidence="5 6">Uncharacterized protein</fullName>
    </submittedName>
</protein>
<gene>
    <name evidence="5" type="ORF">GUITHDRAFT_81628</name>
</gene>
<keyword evidence="1" id="KW-0479">Metal-binding</keyword>
<evidence type="ECO:0000256" key="2">
    <source>
        <dbReference type="ARBA" id="ARBA00022801"/>
    </source>
</evidence>
<dbReference type="Proteomes" id="UP000011087">
    <property type="component" value="Unassembled WGS sequence"/>
</dbReference>
<dbReference type="NCBIfam" id="TIGR00856">
    <property type="entry name" value="pyrC_dimer"/>
    <property type="match status" value="1"/>
</dbReference>
<dbReference type="EMBL" id="JH993149">
    <property type="protein sequence ID" value="EKX33261.1"/>
    <property type="molecule type" value="Genomic_DNA"/>
</dbReference>
<dbReference type="PANTHER" id="PTHR43137">
    <property type="entry name" value="DIHYDROOROTASE"/>
    <property type="match status" value="1"/>
</dbReference>
<dbReference type="InterPro" id="IPR002195">
    <property type="entry name" value="Dihydroorotase_CS"/>
</dbReference>
<dbReference type="GeneID" id="17289979"/>
<dbReference type="HOGENOM" id="CLU_041558_1_0_1"/>
<evidence type="ECO:0000313" key="5">
    <source>
        <dbReference type="EMBL" id="EKX33261.1"/>
    </source>
</evidence>
<keyword evidence="7" id="KW-1185">Reference proteome</keyword>
<evidence type="ECO:0000313" key="6">
    <source>
        <dbReference type="EnsemblProtists" id="EKX33261"/>
    </source>
</evidence>
<dbReference type="PROSITE" id="PS00483">
    <property type="entry name" value="DIHYDROOROTASE_2"/>
    <property type="match status" value="1"/>
</dbReference>
<reference evidence="7" key="2">
    <citation type="submission" date="2012-11" db="EMBL/GenBank/DDBJ databases">
        <authorList>
            <person name="Kuo A."/>
            <person name="Curtis B.A."/>
            <person name="Tanifuji G."/>
            <person name="Burki F."/>
            <person name="Gruber A."/>
            <person name="Irimia M."/>
            <person name="Maruyama S."/>
            <person name="Arias M.C."/>
            <person name="Ball S.G."/>
            <person name="Gile G.H."/>
            <person name="Hirakawa Y."/>
            <person name="Hopkins J.F."/>
            <person name="Rensing S.A."/>
            <person name="Schmutz J."/>
            <person name="Symeonidi A."/>
            <person name="Elias M."/>
            <person name="Eveleigh R.J."/>
            <person name="Herman E.K."/>
            <person name="Klute M.J."/>
            <person name="Nakayama T."/>
            <person name="Obornik M."/>
            <person name="Reyes-Prieto A."/>
            <person name="Armbrust E.V."/>
            <person name="Aves S.J."/>
            <person name="Beiko R.G."/>
            <person name="Coutinho P."/>
            <person name="Dacks J.B."/>
            <person name="Durnford D.G."/>
            <person name="Fast N.M."/>
            <person name="Green B.R."/>
            <person name="Grisdale C."/>
            <person name="Hempe F."/>
            <person name="Henrissat B."/>
            <person name="Hoppner M.P."/>
            <person name="Ishida K.-I."/>
            <person name="Kim E."/>
            <person name="Koreny L."/>
            <person name="Kroth P.G."/>
            <person name="Liu Y."/>
            <person name="Malik S.-B."/>
            <person name="Maier U.G."/>
            <person name="McRose D."/>
            <person name="Mock T."/>
            <person name="Neilson J.A."/>
            <person name="Onodera N.T."/>
            <person name="Poole A.M."/>
            <person name="Pritham E.J."/>
            <person name="Richards T.A."/>
            <person name="Rocap G."/>
            <person name="Roy S.W."/>
            <person name="Sarai C."/>
            <person name="Schaack S."/>
            <person name="Shirato S."/>
            <person name="Slamovits C.H."/>
            <person name="Spencer D.F."/>
            <person name="Suzuki S."/>
            <person name="Worden A.Z."/>
            <person name="Zauner S."/>
            <person name="Barry K."/>
            <person name="Bell C."/>
            <person name="Bharti A.K."/>
            <person name="Crow J.A."/>
            <person name="Grimwood J."/>
            <person name="Kramer R."/>
            <person name="Lindquist E."/>
            <person name="Lucas S."/>
            <person name="Salamov A."/>
            <person name="McFadden G.I."/>
            <person name="Lane C.E."/>
            <person name="Keeling P.J."/>
            <person name="Gray M.W."/>
            <person name="Grigoriev I.V."/>
            <person name="Archibald J.M."/>
        </authorList>
    </citation>
    <scope>NUCLEOTIDE SEQUENCE</scope>
    <source>
        <strain evidence="7">CCMP2712</strain>
    </source>
</reference>
<dbReference type="GO" id="GO:0005737">
    <property type="term" value="C:cytoplasm"/>
    <property type="evidence" value="ECO:0007669"/>
    <property type="project" value="TreeGrafter"/>
</dbReference>
<dbReference type="eggNOG" id="KOG2902">
    <property type="taxonomic scope" value="Eukaryota"/>
</dbReference>
<evidence type="ECO:0000256" key="4">
    <source>
        <dbReference type="ARBA" id="ARBA00022975"/>
    </source>
</evidence>
<evidence type="ECO:0000313" key="7">
    <source>
        <dbReference type="Proteomes" id="UP000011087"/>
    </source>
</evidence>
<dbReference type="GO" id="GO:0044205">
    <property type="term" value="P:'de novo' UMP biosynthetic process"/>
    <property type="evidence" value="ECO:0007669"/>
    <property type="project" value="UniProtKB-UniPathway"/>
</dbReference>
<dbReference type="PaxDb" id="55529-EKX33261"/>
<dbReference type="GO" id="GO:0006207">
    <property type="term" value="P:'de novo' pyrimidine nucleobase biosynthetic process"/>
    <property type="evidence" value="ECO:0007669"/>
    <property type="project" value="TreeGrafter"/>
</dbReference>
<dbReference type="OMA" id="TLHHISM"/>
<dbReference type="AlphaFoldDB" id="L1IAH5"/>
<keyword evidence="2" id="KW-0378">Hydrolase</keyword>
<keyword evidence="3" id="KW-0862">Zinc</keyword>
<dbReference type="EnsemblProtists" id="EKX33261">
    <property type="protein sequence ID" value="EKX33261"/>
    <property type="gene ID" value="GUITHDRAFT_81628"/>
</dbReference>
<evidence type="ECO:0000256" key="1">
    <source>
        <dbReference type="ARBA" id="ARBA00022723"/>
    </source>
</evidence>
<dbReference type="PROSITE" id="PS00482">
    <property type="entry name" value="DIHYDROOROTASE_1"/>
    <property type="match status" value="1"/>
</dbReference>
<dbReference type="UniPathway" id="UPA00070">
    <property type="reaction ID" value="UER00117"/>
</dbReference>
<dbReference type="HAMAP" id="MF_00219">
    <property type="entry name" value="PyrC_classII"/>
    <property type="match status" value="1"/>
</dbReference>
<dbReference type="CDD" id="cd01294">
    <property type="entry name" value="DHOase"/>
    <property type="match status" value="1"/>
</dbReference>
<sequence>MQIASPDDLHLHVRDGEMLKAVLPHTARIFRRAIIMPNLVPPVSTLQMAKEYKKRILAAIPQGTEFDPLMTLYLTHQTTPEDIKQAAADGTVTAVKWYPAGATTNSGAGVKETELEKVLPTLKAMEEVGMPLLCHGESTDPTVDVFDREATWVRNVLAPLVDLLPNLKIVMEHITTKEGVEFVQNARKGVCGTLTVQHLLLNRNALFSYGGAGGLRPHHYCLPVLKREEHRKALVAAATSGSSKFFAGTDSAPHTVDKKECSCGCAGCFTAPAALELYAQLFEAEGKLENLEGFVSHHGADFYGLPRNSTSVKLEKATWTIPAAVEVAGSSPVVPFMAGEEISWRATRV</sequence>
<dbReference type="OrthoDB" id="1670005at2759"/>
<dbReference type="PIRSF" id="PIRSF001237">
    <property type="entry name" value="DHOdimr"/>
    <property type="match status" value="1"/>
</dbReference>
<proteinExistence type="inferred from homology"/>
<evidence type="ECO:0000256" key="3">
    <source>
        <dbReference type="ARBA" id="ARBA00022833"/>
    </source>
</evidence>
<reference evidence="5 7" key="1">
    <citation type="journal article" date="2012" name="Nature">
        <title>Algal genomes reveal evolutionary mosaicism and the fate of nucleomorphs.</title>
        <authorList>
            <consortium name="DOE Joint Genome Institute"/>
            <person name="Curtis B.A."/>
            <person name="Tanifuji G."/>
            <person name="Burki F."/>
            <person name="Gruber A."/>
            <person name="Irimia M."/>
            <person name="Maruyama S."/>
            <person name="Arias M.C."/>
            <person name="Ball S.G."/>
            <person name="Gile G.H."/>
            <person name="Hirakawa Y."/>
            <person name="Hopkins J.F."/>
            <person name="Kuo A."/>
            <person name="Rensing S.A."/>
            <person name="Schmutz J."/>
            <person name="Symeonidi A."/>
            <person name="Elias M."/>
            <person name="Eveleigh R.J."/>
            <person name="Herman E.K."/>
            <person name="Klute M.J."/>
            <person name="Nakayama T."/>
            <person name="Obornik M."/>
            <person name="Reyes-Prieto A."/>
            <person name="Armbrust E.V."/>
            <person name="Aves S.J."/>
            <person name="Beiko R.G."/>
            <person name="Coutinho P."/>
            <person name="Dacks J.B."/>
            <person name="Durnford D.G."/>
            <person name="Fast N.M."/>
            <person name="Green B.R."/>
            <person name="Grisdale C.J."/>
            <person name="Hempel F."/>
            <person name="Henrissat B."/>
            <person name="Hoppner M.P."/>
            <person name="Ishida K."/>
            <person name="Kim E."/>
            <person name="Koreny L."/>
            <person name="Kroth P.G."/>
            <person name="Liu Y."/>
            <person name="Malik S.B."/>
            <person name="Maier U.G."/>
            <person name="McRose D."/>
            <person name="Mock T."/>
            <person name="Neilson J.A."/>
            <person name="Onodera N.T."/>
            <person name="Poole A.M."/>
            <person name="Pritham E.J."/>
            <person name="Richards T.A."/>
            <person name="Rocap G."/>
            <person name="Roy S.W."/>
            <person name="Sarai C."/>
            <person name="Schaack S."/>
            <person name="Shirato S."/>
            <person name="Slamovits C.H."/>
            <person name="Spencer D.F."/>
            <person name="Suzuki S."/>
            <person name="Worden A.Z."/>
            <person name="Zauner S."/>
            <person name="Barry K."/>
            <person name="Bell C."/>
            <person name="Bharti A.K."/>
            <person name="Crow J.A."/>
            <person name="Grimwood J."/>
            <person name="Kramer R."/>
            <person name="Lindquist E."/>
            <person name="Lucas S."/>
            <person name="Salamov A."/>
            <person name="McFadden G.I."/>
            <person name="Lane C.E."/>
            <person name="Keeling P.J."/>
            <person name="Gray M.W."/>
            <person name="Grigoriev I.V."/>
            <person name="Archibald J.M."/>
        </authorList>
    </citation>
    <scope>NUCLEOTIDE SEQUENCE</scope>
    <source>
        <strain evidence="5 7">CCMP2712</strain>
    </source>
</reference>
<dbReference type="SUPFAM" id="SSF51556">
    <property type="entry name" value="Metallo-dependent hydrolases"/>
    <property type="match status" value="1"/>
</dbReference>
<dbReference type="GO" id="GO:0004151">
    <property type="term" value="F:dihydroorotase activity"/>
    <property type="evidence" value="ECO:0007669"/>
    <property type="project" value="InterPro"/>
</dbReference>
<reference evidence="6" key="3">
    <citation type="submission" date="2016-03" db="UniProtKB">
        <authorList>
            <consortium name="EnsemblProtists"/>
        </authorList>
    </citation>
    <scope>IDENTIFICATION</scope>
</reference>
<name>L1IAH5_GUITC</name>
<dbReference type="RefSeq" id="XP_005820241.1">
    <property type="nucleotide sequence ID" value="XM_005820184.1"/>
</dbReference>
<keyword evidence="4" id="KW-0665">Pyrimidine biosynthesis</keyword>
<dbReference type="PANTHER" id="PTHR43137:SF1">
    <property type="entry name" value="DIHYDROOROTASE"/>
    <property type="match status" value="1"/>
</dbReference>
<dbReference type="Gene3D" id="3.20.20.140">
    <property type="entry name" value="Metal-dependent hydrolases"/>
    <property type="match status" value="1"/>
</dbReference>
<accession>L1IAH5</accession>
<dbReference type="InterPro" id="IPR032466">
    <property type="entry name" value="Metal_Hydrolase"/>
</dbReference>
<dbReference type="KEGG" id="gtt:GUITHDRAFT_81628"/>
<dbReference type="STRING" id="905079.L1IAH5"/>